<name>A0A9K3D0I6_9EUKA</name>
<evidence type="ECO:0000313" key="1">
    <source>
        <dbReference type="EMBL" id="GIQ85553.1"/>
    </source>
</evidence>
<gene>
    <name evidence="1" type="ORF">KIPB_007241</name>
</gene>
<evidence type="ECO:0008006" key="3">
    <source>
        <dbReference type="Google" id="ProtNLM"/>
    </source>
</evidence>
<dbReference type="SUPFAM" id="SSF117281">
    <property type="entry name" value="Kelch motif"/>
    <property type="match status" value="1"/>
</dbReference>
<dbReference type="Pfam" id="PF01344">
    <property type="entry name" value="Kelch_1"/>
    <property type="match status" value="1"/>
</dbReference>
<evidence type="ECO:0000313" key="2">
    <source>
        <dbReference type="Proteomes" id="UP000265618"/>
    </source>
</evidence>
<dbReference type="InterPro" id="IPR006652">
    <property type="entry name" value="Kelch_1"/>
</dbReference>
<accession>A0A9K3D0I6</accession>
<dbReference type="Gene3D" id="2.120.10.80">
    <property type="entry name" value="Kelch-type beta propeller"/>
    <property type="match status" value="1"/>
</dbReference>
<sequence length="344" mass="39240">MQEHPTDLPAWLHVEASHVLEREERFERLYHVGENTVLALYSYSIETRGLTKMALLTLLPDCSLQKTTIPIPDWTSGDITKFSPIPSSWGVIYFLVTQCTICYDIYSKCETDSPNRIDIWMLHLDTLVWKMIPHSEGDIWPSPRKYCFSGCIDGNLVLAGGCQWESRTYVLGGCIDDQKYLRDTWALDTETLRWRHLPFYLAAGDSEVCQWKSVQIRDGFCYARPDWLSEDSKKSRILTLSVADGFVVSNADLPTPLLEIVGDEKCSVILLFQQHDDLLYIFDPVSRRCSSGILVEFPAIGKRGYGTVELVCMINPTTLLVRHRDVVSVVYVEWESVVELAART</sequence>
<dbReference type="EMBL" id="BDIP01002003">
    <property type="protein sequence ID" value="GIQ85553.1"/>
    <property type="molecule type" value="Genomic_DNA"/>
</dbReference>
<dbReference type="InterPro" id="IPR015915">
    <property type="entry name" value="Kelch-typ_b-propeller"/>
</dbReference>
<organism evidence="1 2">
    <name type="scientific">Kipferlia bialata</name>
    <dbReference type="NCBI Taxonomy" id="797122"/>
    <lineage>
        <taxon>Eukaryota</taxon>
        <taxon>Metamonada</taxon>
        <taxon>Carpediemonas-like organisms</taxon>
        <taxon>Kipferlia</taxon>
    </lineage>
</organism>
<comment type="caution">
    <text evidence="1">The sequence shown here is derived from an EMBL/GenBank/DDBJ whole genome shotgun (WGS) entry which is preliminary data.</text>
</comment>
<dbReference type="Proteomes" id="UP000265618">
    <property type="component" value="Unassembled WGS sequence"/>
</dbReference>
<protein>
    <recommendedName>
        <fullName evidence="3">Kelch-type beta propeller</fullName>
    </recommendedName>
</protein>
<dbReference type="AlphaFoldDB" id="A0A9K3D0I6"/>
<keyword evidence="2" id="KW-1185">Reference proteome</keyword>
<proteinExistence type="predicted"/>
<reference evidence="1 2" key="1">
    <citation type="journal article" date="2018" name="PLoS ONE">
        <title>The draft genome of Kipferlia bialata reveals reductive genome evolution in fornicate parasites.</title>
        <authorList>
            <person name="Tanifuji G."/>
            <person name="Takabayashi S."/>
            <person name="Kume K."/>
            <person name="Takagi M."/>
            <person name="Nakayama T."/>
            <person name="Kamikawa R."/>
            <person name="Inagaki Y."/>
            <person name="Hashimoto T."/>
        </authorList>
    </citation>
    <scope>NUCLEOTIDE SEQUENCE [LARGE SCALE GENOMIC DNA]</scope>
    <source>
        <strain evidence="1">NY0173</strain>
    </source>
</reference>